<feature type="region of interest" description="Disordered" evidence="1">
    <location>
        <begin position="1"/>
        <end position="88"/>
    </location>
</feature>
<feature type="compositionally biased region" description="Polar residues" evidence="1">
    <location>
        <begin position="174"/>
        <end position="199"/>
    </location>
</feature>
<organism evidence="2">
    <name type="scientific">Oryza brachyantha</name>
    <name type="common">malo sina</name>
    <dbReference type="NCBI Taxonomy" id="4533"/>
    <lineage>
        <taxon>Eukaryota</taxon>
        <taxon>Viridiplantae</taxon>
        <taxon>Streptophyta</taxon>
        <taxon>Embryophyta</taxon>
        <taxon>Tracheophyta</taxon>
        <taxon>Spermatophyta</taxon>
        <taxon>Magnoliopsida</taxon>
        <taxon>Liliopsida</taxon>
        <taxon>Poales</taxon>
        <taxon>Poaceae</taxon>
        <taxon>BOP clade</taxon>
        <taxon>Oryzoideae</taxon>
        <taxon>Oryzeae</taxon>
        <taxon>Oryzinae</taxon>
        <taxon>Oryza</taxon>
    </lineage>
</organism>
<dbReference type="Gramene" id="OB01G28090.1">
    <property type="protein sequence ID" value="OB01G28090.1"/>
    <property type="gene ID" value="OB01G28090"/>
</dbReference>
<keyword evidence="3" id="KW-1185">Reference proteome</keyword>
<evidence type="ECO:0000313" key="2">
    <source>
        <dbReference type="EnsemblPlants" id="OB01G28090.1"/>
    </source>
</evidence>
<feature type="region of interest" description="Disordered" evidence="1">
    <location>
        <begin position="134"/>
        <end position="210"/>
    </location>
</feature>
<dbReference type="eggNOG" id="ENOG502S0TF">
    <property type="taxonomic scope" value="Eukaryota"/>
</dbReference>
<reference evidence="2" key="2">
    <citation type="submission" date="2013-04" db="UniProtKB">
        <authorList>
            <consortium name="EnsemblPlants"/>
        </authorList>
    </citation>
    <scope>IDENTIFICATION</scope>
</reference>
<accession>J3L0Q3</accession>
<evidence type="ECO:0000313" key="3">
    <source>
        <dbReference type="Proteomes" id="UP000006038"/>
    </source>
</evidence>
<dbReference type="OMA" id="ESMHETE"/>
<reference evidence="2" key="1">
    <citation type="journal article" date="2013" name="Nat. Commun.">
        <title>Whole-genome sequencing of Oryza brachyantha reveals mechanisms underlying Oryza genome evolution.</title>
        <authorList>
            <person name="Chen J."/>
            <person name="Huang Q."/>
            <person name="Gao D."/>
            <person name="Wang J."/>
            <person name="Lang Y."/>
            <person name="Liu T."/>
            <person name="Li B."/>
            <person name="Bai Z."/>
            <person name="Luis Goicoechea J."/>
            <person name="Liang C."/>
            <person name="Chen C."/>
            <person name="Zhang W."/>
            <person name="Sun S."/>
            <person name="Liao Y."/>
            <person name="Zhang X."/>
            <person name="Yang L."/>
            <person name="Song C."/>
            <person name="Wang M."/>
            <person name="Shi J."/>
            <person name="Liu G."/>
            <person name="Liu J."/>
            <person name="Zhou H."/>
            <person name="Zhou W."/>
            <person name="Yu Q."/>
            <person name="An N."/>
            <person name="Chen Y."/>
            <person name="Cai Q."/>
            <person name="Wang B."/>
            <person name="Liu B."/>
            <person name="Min J."/>
            <person name="Huang Y."/>
            <person name="Wu H."/>
            <person name="Li Z."/>
            <person name="Zhang Y."/>
            <person name="Yin Y."/>
            <person name="Song W."/>
            <person name="Jiang J."/>
            <person name="Jackson S.A."/>
            <person name="Wing R.A."/>
            <person name="Wang J."/>
            <person name="Chen M."/>
        </authorList>
    </citation>
    <scope>NUCLEOTIDE SEQUENCE [LARGE SCALE GENOMIC DNA]</scope>
    <source>
        <strain evidence="2">cv. IRGC 101232</strain>
    </source>
</reference>
<protein>
    <submittedName>
        <fullName evidence="2">Uncharacterized protein</fullName>
    </submittedName>
</protein>
<dbReference type="Proteomes" id="UP000006038">
    <property type="component" value="Chromosome 1"/>
</dbReference>
<name>J3L0Q3_ORYBR</name>
<sequence>MDITSITLKGDRSNKRSVSVKEGIEYSQAAVSQPESSSQMKQPTHQNNEHEERPLPDLLDECMEKEVASSSVEPNQSAAATDQEDVSQKMIVTSTNESMHETEPVSANKIEMCQSDVPLKAEFPVGSSFVTPQKNKVMDVKGPKGSAEAPNTRGLQNKKGEMSGSVTGKAPTVPTKSATNQGGKNDRSVASGSTQASASSRKRTRKGWTTLKQIAEKEELERKEKMGNFVIPFFMQ</sequence>
<dbReference type="PANTHER" id="PTHR36072">
    <property type="entry name" value="OS01G0541600 PROTEIN"/>
    <property type="match status" value="1"/>
</dbReference>
<dbReference type="HOGENOM" id="CLU_034795_0_0_1"/>
<dbReference type="EnsemblPlants" id="OB01G28090.1">
    <property type="protein sequence ID" value="OB01G28090.1"/>
    <property type="gene ID" value="OB01G28090"/>
</dbReference>
<dbReference type="PANTHER" id="PTHR36072:SF2">
    <property type="entry name" value="OS01G0531000 PROTEIN"/>
    <property type="match status" value="1"/>
</dbReference>
<feature type="compositionally biased region" description="Polar residues" evidence="1">
    <location>
        <begin position="29"/>
        <end position="46"/>
    </location>
</feature>
<evidence type="ECO:0000256" key="1">
    <source>
        <dbReference type="SAM" id="MobiDB-lite"/>
    </source>
</evidence>
<proteinExistence type="predicted"/>
<dbReference type="AlphaFoldDB" id="J3L0Q3"/>
<feature type="compositionally biased region" description="Polar residues" evidence="1">
    <location>
        <begin position="68"/>
        <end position="80"/>
    </location>
</feature>